<evidence type="ECO:0000256" key="1">
    <source>
        <dbReference type="SAM" id="MobiDB-lite"/>
    </source>
</evidence>
<comment type="caution">
    <text evidence="2">The sequence shown here is derived from an EMBL/GenBank/DDBJ whole genome shotgun (WGS) entry which is preliminary data.</text>
</comment>
<feature type="compositionally biased region" description="Polar residues" evidence="1">
    <location>
        <begin position="51"/>
        <end position="81"/>
    </location>
</feature>
<protein>
    <submittedName>
        <fullName evidence="2">Testis-expressed protein 49-like</fullName>
    </submittedName>
</protein>
<name>A0ABR0Y2M8_HUSHU</name>
<gene>
    <name evidence="2" type="ORF">HHUSO_G35753</name>
</gene>
<proteinExistence type="predicted"/>
<dbReference type="EMBL" id="JAHFZB010000052">
    <property type="protein sequence ID" value="KAK6466922.1"/>
    <property type="molecule type" value="Genomic_DNA"/>
</dbReference>
<organism evidence="2 3">
    <name type="scientific">Huso huso</name>
    <name type="common">Beluga</name>
    <name type="synonym">Acipenser huso</name>
    <dbReference type="NCBI Taxonomy" id="61971"/>
    <lineage>
        <taxon>Eukaryota</taxon>
        <taxon>Metazoa</taxon>
        <taxon>Chordata</taxon>
        <taxon>Craniata</taxon>
        <taxon>Vertebrata</taxon>
        <taxon>Euteleostomi</taxon>
        <taxon>Actinopterygii</taxon>
        <taxon>Chondrostei</taxon>
        <taxon>Acipenseriformes</taxon>
        <taxon>Acipenseridae</taxon>
        <taxon>Huso</taxon>
    </lineage>
</organism>
<accession>A0ABR0Y2M8</accession>
<dbReference type="Proteomes" id="UP001369086">
    <property type="component" value="Unassembled WGS sequence"/>
</dbReference>
<feature type="compositionally biased region" description="Basic and acidic residues" evidence="1">
    <location>
        <begin position="94"/>
        <end position="120"/>
    </location>
</feature>
<feature type="region of interest" description="Disordered" evidence="1">
    <location>
        <begin position="23"/>
        <end position="127"/>
    </location>
</feature>
<evidence type="ECO:0000313" key="2">
    <source>
        <dbReference type="EMBL" id="KAK6466922.1"/>
    </source>
</evidence>
<reference evidence="2 3" key="1">
    <citation type="submission" date="2021-05" db="EMBL/GenBank/DDBJ databases">
        <authorList>
            <person name="Zahm M."/>
            <person name="Klopp C."/>
            <person name="Cabau C."/>
            <person name="Kuhl H."/>
            <person name="Suciu R."/>
            <person name="Ciorpac M."/>
            <person name="Holostenco D."/>
            <person name="Gessner J."/>
            <person name="Wuertz S."/>
            <person name="Hohne C."/>
            <person name="Stock M."/>
            <person name="Gislard M."/>
            <person name="Lluch J."/>
            <person name="Milhes M."/>
            <person name="Lampietro C."/>
            <person name="Lopez Roques C."/>
            <person name="Donnadieu C."/>
            <person name="Du K."/>
            <person name="Schartl M."/>
            <person name="Guiguen Y."/>
        </authorList>
    </citation>
    <scope>NUCLEOTIDE SEQUENCE [LARGE SCALE GENOMIC DNA]</scope>
    <source>
        <strain evidence="2">Hh-F2</strain>
        <tissue evidence="2">Blood</tissue>
    </source>
</reference>
<evidence type="ECO:0000313" key="3">
    <source>
        <dbReference type="Proteomes" id="UP001369086"/>
    </source>
</evidence>
<keyword evidence="3" id="KW-1185">Reference proteome</keyword>
<sequence>MAFFGITCLGYQEPFKSRTLQSWGGVSYRGDEQKGRFRFQTASDPQDKQHSTAQRKPGTTQGDDQTSPDAKLSQSDLSSAPDQRPAVRLVDAQSKPDCHREDRALDADHPAAQAKQRDDQVCGPNDIDEPRLQLILNSL</sequence>